<dbReference type="Pfam" id="PF13895">
    <property type="entry name" value="Ig_2"/>
    <property type="match status" value="1"/>
</dbReference>
<evidence type="ECO:0000256" key="1">
    <source>
        <dbReference type="ARBA" id="ARBA00022729"/>
    </source>
</evidence>
<name>A0A8I3MM44_CANLF</name>
<keyword evidence="6" id="KW-1185">Reference proteome</keyword>
<reference evidence="5" key="3">
    <citation type="submission" date="2025-09" db="UniProtKB">
        <authorList>
            <consortium name="Ensembl"/>
        </authorList>
    </citation>
    <scope>IDENTIFICATION</scope>
    <source>
        <strain evidence="5">Boxer</strain>
    </source>
</reference>
<proteinExistence type="inferred from homology"/>
<dbReference type="SUPFAM" id="SSF48726">
    <property type="entry name" value="Immunoglobulin"/>
    <property type="match status" value="3"/>
</dbReference>
<dbReference type="Pfam" id="PF13927">
    <property type="entry name" value="Ig_3"/>
    <property type="match status" value="1"/>
</dbReference>
<keyword evidence="3" id="KW-0393">Immunoglobulin domain</keyword>
<dbReference type="CDD" id="cd05740">
    <property type="entry name" value="IgI_hCEACAM_2_4_6_like"/>
    <property type="match status" value="1"/>
</dbReference>
<dbReference type="AlphaFoldDB" id="A0A8I3MM44"/>
<evidence type="ECO:0000256" key="3">
    <source>
        <dbReference type="ARBA" id="ARBA00023319"/>
    </source>
</evidence>
<evidence type="ECO:0000256" key="4">
    <source>
        <dbReference type="ARBA" id="ARBA00038222"/>
    </source>
</evidence>
<dbReference type="InterPro" id="IPR050831">
    <property type="entry name" value="CEA_cell_adhesion"/>
</dbReference>
<dbReference type="GeneTree" id="ENSGT01100000263479"/>
<dbReference type="Gene3D" id="2.60.40.10">
    <property type="entry name" value="Immunoglobulins"/>
    <property type="match status" value="3"/>
</dbReference>
<dbReference type="Proteomes" id="UP000805418">
    <property type="component" value="Chromosome 1"/>
</dbReference>
<reference evidence="5" key="1">
    <citation type="submission" date="2020-03" db="EMBL/GenBank/DDBJ databases">
        <title>Long-read based genome assembly of a Labrador retriever dog.</title>
        <authorList>
            <person name="Eory L."/>
            <person name="Zhang W."/>
            <person name="Schoenebeck J."/>
        </authorList>
    </citation>
    <scope>NUCLEOTIDE SEQUENCE [LARGE SCALE GENOMIC DNA]</scope>
    <source>
        <strain evidence="5">Labrador retriever</strain>
    </source>
</reference>
<dbReference type="InterPro" id="IPR007110">
    <property type="entry name" value="Ig-like_dom"/>
</dbReference>
<dbReference type="PANTHER" id="PTHR44427">
    <property type="entry name" value="CARCINOEMBRYONIC ANTIGEN-RELATED CELL ADHESION MOLECULE 19"/>
    <property type="match status" value="1"/>
</dbReference>
<keyword evidence="2" id="KW-0325">Glycoprotein</keyword>
<dbReference type="InterPro" id="IPR003599">
    <property type="entry name" value="Ig_sub"/>
</dbReference>
<dbReference type="InterPro" id="IPR003598">
    <property type="entry name" value="Ig_sub2"/>
</dbReference>
<comment type="similarity">
    <text evidence="4">Belongs to the immunoglobulin superfamily. CEA family.</text>
</comment>
<keyword evidence="1" id="KW-0732">Signal</keyword>
<dbReference type="PROSITE" id="PS50835">
    <property type="entry name" value="IG_LIKE"/>
    <property type="match status" value="3"/>
</dbReference>
<organism evidence="5 6">
    <name type="scientific">Canis lupus familiaris</name>
    <name type="common">Dog</name>
    <name type="synonym">Canis familiaris</name>
    <dbReference type="NCBI Taxonomy" id="9615"/>
    <lineage>
        <taxon>Eukaryota</taxon>
        <taxon>Metazoa</taxon>
        <taxon>Chordata</taxon>
        <taxon>Craniata</taxon>
        <taxon>Vertebrata</taxon>
        <taxon>Euteleostomi</taxon>
        <taxon>Mammalia</taxon>
        <taxon>Eutheria</taxon>
        <taxon>Laurasiatheria</taxon>
        <taxon>Carnivora</taxon>
        <taxon>Caniformia</taxon>
        <taxon>Canidae</taxon>
        <taxon>Canis</taxon>
    </lineage>
</organism>
<dbReference type="Ensembl" id="ENSCAFT00845003698.1">
    <property type="protein sequence ID" value="ENSCAFP00845002940.1"/>
    <property type="gene ID" value="ENSCAFG00845002010.1"/>
</dbReference>
<dbReference type="FunFam" id="2.60.40.10:FF:000244">
    <property type="entry name" value="carcinoembryonic antigen-related cell adhesion molecule 16"/>
    <property type="match status" value="1"/>
</dbReference>
<sequence length="298" mass="32307">MGQPGWLRGLAPPSAQGVILKTRDRVPHWAPCMESASPSVFIEPNNSVVLISTNDTGVSIQCSFNGQSLKLIERMKLSQDKGTLAICPVRREDAGNYKCEVSKVVTSSKTDPLTELHKPSITSNNSSPVENADSVVLMCEAQTQSTSCLWSVNSKSLPDSPRLELSLDNRTLTVHGVTRNDTGPYECETRNPVSADHSDPFTLNVLYSSYHQGANLSLSCRTASNPPAQYSWLINGRPQPSTQELFIPNITTTVKAITVSGKCIPGASAVSTVVRVCLPFREEPRSSFPFATKAQICP</sequence>
<evidence type="ECO:0000313" key="6">
    <source>
        <dbReference type="Proteomes" id="UP000805418"/>
    </source>
</evidence>
<reference evidence="5" key="2">
    <citation type="submission" date="2025-08" db="UniProtKB">
        <authorList>
            <consortium name="Ensembl"/>
        </authorList>
    </citation>
    <scope>IDENTIFICATION</scope>
    <source>
        <strain evidence="5">Boxer</strain>
    </source>
</reference>
<protein>
    <submittedName>
        <fullName evidence="5">Uncharacterized protein</fullName>
    </submittedName>
</protein>
<dbReference type="InterPro" id="IPR036179">
    <property type="entry name" value="Ig-like_dom_sf"/>
</dbReference>
<dbReference type="InterPro" id="IPR013783">
    <property type="entry name" value="Ig-like_fold"/>
</dbReference>
<dbReference type="PANTHER" id="PTHR44427:SF1">
    <property type="entry name" value="CARCINOEMBRYONIC ANTIGEN-RELATED CELL ADHESION MOLECULE 1"/>
    <property type="match status" value="1"/>
</dbReference>
<dbReference type="SMART" id="SM00409">
    <property type="entry name" value="IG"/>
    <property type="match status" value="2"/>
</dbReference>
<dbReference type="SMART" id="SM00408">
    <property type="entry name" value="IGc2"/>
    <property type="match status" value="2"/>
</dbReference>
<evidence type="ECO:0000313" key="5">
    <source>
        <dbReference type="Ensembl" id="ENSCAFP00845002940.1"/>
    </source>
</evidence>
<evidence type="ECO:0000256" key="2">
    <source>
        <dbReference type="ARBA" id="ARBA00023180"/>
    </source>
</evidence>
<accession>A0A8I3MM44</accession>